<accession>A0A8E2AV83</accession>
<dbReference type="Proteomes" id="UP000250043">
    <property type="component" value="Unassembled WGS sequence"/>
</dbReference>
<evidence type="ECO:0000259" key="4">
    <source>
        <dbReference type="SMART" id="SM00906"/>
    </source>
</evidence>
<keyword evidence="6" id="KW-1185">Reference proteome</keyword>
<dbReference type="PANTHER" id="PTHR31001:SF81">
    <property type="entry name" value="ZN(II)2CYS6 TRANSCRIPTION FACTOR"/>
    <property type="match status" value="1"/>
</dbReference>
<dbReference type="GO" id="GO:0005634">
    <property type="term" value="C:nucleus"/>
    <property type="evidence" value="ECO:0007669"/>
    <property type="project" value="UniProtKB-SubCell"/>
</dbReference>
<dbReference type="GO" id="GO:0003677">
    <property type="term" value="F:DNA binding"/>
    <property type="evidence" value="ECO:0007669"/>
    <property type="project" value="InterPro"/>
</dbReference>
<feature type="compositionally biased region" description="Basic and acidic residues" evidence="3">
    <location>
        <begin position="403"/>
        <end position="437"/>
    </location>
</feature>
<dbReference type="AlphaFoldDB" id="A0A8E2AV83"/>
<dbReference type="GO" id="GO:0006351">
    <property type="term" value="P:DNA-templated transcription"/>
    <property type="evidence" value="ECO:0007669"/>
    <property type="project" value="InterPro"/>
</dbReference>
<dbReference type="PANTHER" id="PTHR31001">
    <property type="entry name" value="UNCHARACTERIZED TRANSCRIPTIONAL REGULATORY PROTEIN"/>
    <property type="match status" value="1"/>
</dbReference>
<dbReference type="EMBL" id="KV722445">
    <property type="protein sequence ID" value="OCH88727.1"/>
    <property type="molecule type" value="Genomic_DNA"/>
</dbReference>
<sequence>MILQVLYLLHDGRMSVAQGVFPLVGKMINVARMMGLAVDPDDFSGGLYSLFEAETRRRVWWDVFYYDLFVSDCMGHPPTIADNTFTTRLPAEVDDDQFNPSSTTLPSPPGGEGSEKGTAYFVLKCRLAQLVKNVKKQTFRDPLDDDPGELSMEQAATYESSVITFLNKLPEAFRLDMNSDAAQLTSASFSVSPFLVAQRCELVILAHRVILKLYLPFLKEASLNKPHQAFFGTINAAHAIIYASRVMHLIWQDTRPAAFDFYDFSRTLFDAAVVCAHAVIQQPKNMLAGEAMKSVGFAADILRQLGAACSGVEGSRGERSKTEAIRIVEIMKNKAETARTRNANGAAVGVKRKHSEVESEGERLSGDFRLPFVGAAVASRAEPTKSVPHSKAAPAKDTPPQEPKPRNDNKRLKEKDDKREKDKSKEKDKDKEKDKTKYPSVGIRIRPGHVPPAIRQRGSSTATSVSSGSVPSGRINSSTPGVGPTAAPSHTQAPAAQPPAPTVPPPPHTSTYTDFLPPQPQRHGSSSGFEPVHSNDYPVQYSAPDDSLDRRRYSSQPYAEAPQAPVYAQQAPSTSYPPSSAHSPTAYTNGPSPSNYYIYTSPAPSSGYDSSGALSHSHSMSMAEAVAPSPITTGSTRGSMGPPMSTPSHDQPYPYNAPAGKDLGVSPQTGHEFQQAAPALALPSPHMQQWQSTEQASAYANWPEYTKYYSG</sequence>
<evidence type="ECO:0000313" key="6">
    <source>
        <dbReference type="Proteomes" id="UP000250043"/>
    </source>
</evidence>
<evidence type="ECO:0000256" key="3">
    <source>
        <dbReference type="SAM" id="MobiDB-lite"/>
    </source>
</evidence>
<reference evidence="5 6" key="1">
    <citation type="submission" date="2016-07" db="EMBL/GenBank/DDBJ databases">
        <title>Draft genome of the white-rot fungus Obba rivulosa 3A-2.</title>
        <authorList>
            <consortium name="DOE Joint Genome Institute"/>
            <person name="Miettinen O."/>
            <person name="Riley R."/>
            <person name="Acob R."/>
            <person name="Barry K."/>
            <person name="Cullen D."/>
            <person name="De Vries R."/>
            <person name="Hainaut M."/>
            <person name="Hatakka A."/>
            <person name="Henrissat B."/>
            <person name="Hilden K."/>
            <person name="Kuo R."/>
            <person name="Labutti K."/>
            <person name="Lipzen A."/>
            <person name="Makela M.R."/>
            <person name="Sandor L."/>
            <person name="Spatafora J.W."/>
            <person name="Grigoriev I.V."/>
            <person name="Hibbett D.S."/>
        </authorList>
    </citation>
    <scope>NUCLEOTIDE SEQUENCE [LARGE SCALE GENOMIC DNA]</scope>
    <source>
        <strain evidence="5 6">3A-2</strain>
    </source>
</reference>
<feature type="domain" description="Xylanolytic transcriptional activator regulatory" evidence="4">
    <location>
        <begin position="20"/>
        <end position="96"/>
    </location>
</feature>
<keyword evidence="2" id="KW-0539">Nucleus</keyword>
<dbReference type="InterPro" id="IPR050613">
    <property type="entry name" value="Sec_Metabolite_Reg"/>
</dbReference>
<evidence type="ECO:0000313" key="5">
    <source>
        <dbReference type="EMBL" id="OCH88727.1"/>
    </source>
</evidence>
<name>A0A8E2AV83_9APHY</name>
<feature type="compositionally biased region" description="Low complexity" evidence="3">
    <location>
        <begin position="458"/>
        <end position="473"/>
    </location>
</feature>
<dbReference type="Pfam" id="PF04082">
    <property type="entry name" value="Fungal_trans"/>
    <property type="match status" value="1"/>
</dbReference>
<proteinExistence type="predicted"/>
<dbReference type="OrthoDB" id="4934715at2759"/>
<evidence type="ECO:0000256" key="1">
    <source>
        <dbReference type="ARBA" id="ARBA00004123"/>
    </source>
</evidence>
<dbReference type="SMART" id="SM00906">
    <property type="entry name" value="Fungal_trans"/>
    <property type="match status" value="1"/>
</dbReference>
<comment type="subcellular location">
    <subcellularLocation>
        <location evidence="1">Nucleus</location>
    </subcellularLocation>
</comment>
<organism evidence="5 6">
    <name type="scientific">Obba rivulosa</name>
    <dbReference type="NCBI Taxonomy" id="1052685"/>
    <lineage>
        <taxon>Eukaryota</taxon>
        <taxon>Fungi</taxon>
        <taxon>Dikarya</taxon>
        <taxon>Basidiomycota</taxon>
        <taxon>Agaricomycotina</taxon>
        <taxon>Agaricomycetes</taxon>
        <taxon>Polyporales</taxon>
        <taxon>Gelatoporiaceae</taxon>
        <taxon>Obba</taxon>
    </lineage>
</organism>
<feature type="compositionally biased region" description="Pro residues" evidence="3">
    <location>
        <begin position="496"/>
        <end position="508"/>
    </location>
</feature>
<feature type="compositionally biased region" description="Low complexity" evidence="3">
    <location>
        <begin position="484"/>
        <end position="495"/>
    </location>
</feature>
<feature type="compositionally biased region" description="Low complexity" evidence="3">
    <location>
        <begin position="610"/>
        <end position="623"/>
    </location>
</feature>
<dbReference type="InterPro" id="IPR007219">
    <property type="entry name" value="XnlR_reg_dom"/>
</dbReference>
<feature type="compositionally biased region" description="Low complexity" evidence="3">
    <location>
        <begin position="556"/>
        <end position="572"/>
    </location>
</feature>
<protein>
    <recommendedName>
        <fullName evidence="4">Xylanolytic transcriptional activator regulatory domain-containing protein</fullName>
    </recommendedName>
</protein>
<feature type="region of interest" description="Disordered" evidence="3">
    <location>
        <begin position="93"/>
        <end position="114"/>
    </location>
</feature>
<feature type="region of interest" description="Disordered" evidence="3">
    <location>
        <begin position="342"/>
        <end position="362"/>
    </location>
</feature>
<dbReference type="CDD" id="cd12148">
    <property type="entry name" value="fungal_TF_MHR"/>
    <property type="match status" value="1"/>
</dbReference>
<evidence type="ECO:0000256" key="2">
    <source>
        <dbReference type="ARBA" id="ARBA00023242"/>
    </source>
</evidence>
<dbReference type="GO" id="GO:0008270">
    <property type="term" value="F:zinc ion binding"/>
    <property type="evidence" value="ECO:0007669"/>
    <property type="project" value="InterPro"/>
</dbReference>
<feature type="compositionally biased region" description="Polar residues" evidence="3">
    <location>
        <begin position="573"/>
        <end position="609"/>
    </location>
</feature>
<feature type="region of interest" description="Disordered" evidence="3">
    <location>
        <begin position="379"/>
        <end position="671"/>
    </location>
</feature>
<gene>
    <name evidence="5" type="ORF">OBBRIDRAFT_757687</name>
</gene>